<dbReference type="InterPro" id="IPR008912">
    <property type="entry name" value="Uncharacterised_CoxE"/>
</dbReference>
<organism evidence="1 2">
    <name type="scientific">Streptomyces spinoverrucosus</name>
    <dbReference type="NCBI Taxonomy" id="284043"/>
    <lineage>
        <taxon>Bacteria</taxon>
        <taxon>Bacillati</taxon>
        <taxon>Actinomycetota</taxon>
        <taxon>Actinomycetes</taxon>
        <taxon>Kitasatosporales</taxon>
        <taxon>Streptomycetaceae</taxon>
        <taxon>Streptomyces</taxon>
    </lineage>
</organism>
<dbReference type="InterPro" id="IPR036465">
    <property type="entry name" value="vWFA_dom_sf"/>
</dbReference>
<evidence type="ECO:0000313" key="2">
    <source>
        <dbReference type="Proteomes" id="UP000317881"/>
    </source>
</evidence>
<protein>
    <submittedName>
        <fullName evidence="1">VWA domain-containing protein</fullName>
    </submittedName>
</protein>
<sequence>MSTGETIDAVTALAAVDASRRDLVRAALRAALVKDDAHDDAFDRLFELFFPAPRVGRQEAAAERTDGSRRPEAADLRDQLTEALRQGDDDSVGVALEDAVEHWAGIDGATPGSERHHLQRVLRRLELGRVLQELMRGSPDRTELERQLGNAQAHAQLEEVLRILEQLVRERLHDTGGHDAAPRPHAQELQDLPVMHAAPHELAALRSAVRPLARHIATRLGRRRRGRGRLDMRRTIRDSMSSGGVPHTPRMRRRHPSKPDLVVLCDVSGSVAQFAPFTLSLLHALHEEFRRVRSWVFIDGIVEVTDFLQAAPGVVDVHHLLGRRGLVAGDGRSDYGRAFAEHLRRWPDAVTGKTTVLVIGDARTHDRLPALAETKELHRLSRRLYWFNPEPRHQWDTGDSSLSLYAAHATRVFEVSTLRQLGDAVTHIAT</sequence>
<dbReference type="OrthoDB" id="5174525at2"/>
<dbReference type="SUPFAM" id="SSF53300">
    <property type="entry name" value="vWA-like"/>
    <property type="match status" value="1"/>
</dbReference>
<keyword evidence="2" id="KW-1185">Reference proteome</keyword>
<dbReference type="PANTHER" id="PTHR39338">
    <property type="entry name" value="BLL5662 PROTEIN-RELATED"/>
    <property type="match status" value="1"/>
</dbReference>
<reference evidence="1 2" key="1">
    <citation type="submission" date="2019-06" db="EMBL/GenBank/DDBJ databases">
        <title>Whole genome shotgun sequence of Streptomyces spinoverrucosus NBRC 14228.</title>
        <authorList>
            <person name="Hosoyama A."/>
            <person name="Uohara A."/>
            <person name="Ohji S."/>
            <person name="Ichikawa N."/>
        </authorList>
    </citation>
    <scope>NUCLEOTIDE SEQUENCE [LARGE SCALE GENOMIC DNA]</scope>
    <source>
        <strain evidence="1 2">NBRC 14228</strain>
    </source>
</reference>
<evidence type="ECO:0000313" key="1">
    <source>
        <dbReference type="EMBL" id="GEC03261.1"/>
    </source>
</evidence>
<dbReference type="PANTHER" id="PTHR39338:SF5">
    <property type="entry name" value="BLR6139 PROTEIN"/>
    <property type="match status" value="1"/>
</dbReference>
<accession>A0A4Y3VCG8</accession>
<dbReference type="Proteomes" id="UP000317881">
    <property type="component" value="Unassembled WGS sequence"/>
</dbReference>
<dbReference type="RefSeq" id="WP_141307472.1">
    <property type="nucleotide sequence ID" value="NZ_BJND01000007.1"/>
</dbReference>
<dbReference type="Pfam" id="PF05762">
    <property type="entry name" value="VWA_CoxE"/>
    <property type="match status" value="1"/>
</dbReference>
<name>A0A4Y3VCG8_9ACTN</name>
<dbReference type="AlphaFoldDB" id="A0A4Y3VCG8"/>
<gene>
    <name evidence="1" type="ORF">SSP24_09160</name>
</gene>
<proteinExistence type="predicted"/>
<dbReference type="InterPro" id="IPR011195">
    <property type="entry name" value="UCP010256"/>
</dbReference>
<comment type="caution">
    <text evidence="1">The sequence shown here is derived from an EMBL/GenBank/DDBJ whole genome shotgun (WGS) entry which is preliminary data.</text>
</comment>
<dbReference type="PIRSF" id="PIRSF010256">
    <property type="entry name" value="CoxE_vWa"/>
    <property type="match status" value="1"/>
</dbReference>
<dbReference type="EMBL" id="BJND01000007">
    <property type="protein sequence ID" value="GEC03261.1"/>
    <property type="molecule type" value="Genomic_DNA"/>
</dbReference>